<evidence type="ECO:0000313" key="2">
    <source>
        <dbReference type="EMBL" id="KZZ91647.1"/>
    </source>
</evidence>
<dbReference type="Proteomes" id="UP000242877">
    <property type="component" value="Unassembled WGS sequence"/>
</dbReference>
<dbReference type="Pfam" id="PF00179">
    <property type="entry name" value="UQ_con"/>
    <property type="match status" value="1"/>
</dbReference>
<evidence type="ECO:0000313" key="3">
    <source>
        <dbReference type="Proteomes" id="UP000242877"/>
    </source>
</evidence>
<proteinExistence type="predicted"/>
<dbReference type="Gene3D" id="3.10.110.10">
    <property type="entry name" value="Ubiquitin Conjugating Enzyme"/>
    <property type="match status" value="1"/>
</dbReference>
<name>A0A167YQT5_9EURO</name>
<keyword evidence="3" id="KW-1185">Reference proteome</keyword>
<dbReference type="EMBL" id="AZGZ01000013">
    <property type="protein sequence ID" value="KZZ91647.1"/>
    <property type="molecule type" value="Genomic_DNA"/>
</dbReference>
<dbReference type="InterPro" id="IPR016135">
    <property type="entry name" value="UBQ-conjugating_enzyme/RWD"/>
</dbReference>
<sequence length="85" mass="9348">MSGAPPALAKRLAHELRAYSKNPQEEYIERLGPVSDENMTEWEAVMKGVPNSPYEGGRWLLHITIPPTYPLTAPKSPQCGRCGVG</sequence>
<gene>
    <name evidence="2" type="ORF">AAP_03353</name>
</gene>
<evidence type="ECO:0000259" key="1">
    <source>
        <dbReference type="PROSITE" id="PS50127"/>
    </source>
</evidence>
<organism evidence="2 3">
    <name type="scientific">Ascosphaera apis ARSEF 7405</name>
    <dbReference type="NCBI Taxonomy" id="392613"/>
    <lineage>
        <taxon>Eukaryota</taxon>
        <taxon>Fungi</taxon>
        <taxon>Dikarya</taxon>
        <taxon>Ascomycota</taxon>
        <taxon>Pezizomycotina</taxon>
        <taxon>Eurotiomycetes</taxon>
        <taxon>Eurotiomycetidae</taxon>
        <taxon>Onygenales</taxon>
        <taxon>Ascosphaeraceae</taxon>
        <taxon>Ascosphaera</taxon>
    </lineage>
</organism>
<dbReference type="PROSITE" id="PS50127">
    <property type="entry name" value="UBC_2"/>
    <property type="match status" value="1"/>
</dbReference>
<reference evidence="2 3" key="1">
    <citation type="journal article" date="2016" name="Genome Biol. Evol.">
        <title>Divergent and convergent evolution of fungal pathogenicity.</title>
        <authorList>
            <person name="Shang Y."/>
            <person name="Xiao G."/>
            <person name="Zheng P."/>
            <person name="Cen K."/>
            <person name="Zhan S."/>
            <person name="Wang C."/>
        </authorList>
    </citation>
    <scope>NUCLEOTIDE SEQUENCE [LARGE SCALE GENOMIC DNA]</scope>
    <source>
        <strain evidence="2 3">ARSEF 7405</strain>
    </source>
</reference>
<protein>
    <submittedName>
        <fullName evidence="2">Ubiquitin-conjugating enzyme</fullName>
    </submittedName>
</protein>
<comment type="caution">
    <text evidence="2">The sequence shown here is derived from an EMBL/GenBank/DDBJ whole genome shotgun (WGS) entry which is preliminary data.</text>
</comment>
<dbReference type="SUPFAM" id="SSF54495">
    <property type="entry name" value="UBC-like"/>
    <property type="match status" value="1"/>
</dbReference>
<accession>A0A167YQT5</accession>
<dbReference type="VEuPathDB" id="FungiDB:AAP_03353"/>
<dbReference type="OrthoDB" id="9973183at2759"/>
<dbReference type="AlphaFoldDB" id="A0A167YQT5"/>
<feature type="domain" description="UBC core" evidence="1">
    <location>
        <begin position="7"/>
        <end position="85"/>
    </location>
</feature>
<dbReference type="InterPro" id="IPR000608">
    <property type="entry name" value="UBC"/>
</dbReference>